<feature type="domain" description="Calcineurin-like phosphoesterase" evidence="1">
    <location>
        <begin position="24"/>
        <end position="137"/>
    </location>
</feature>
<dbReference type="EC" id="3.1.-.-" evidence="3"/>
<keyword evidence="3" id="KW-0255">Endonuclease</keyword>
<dbReference type="OrthoDB" id="9795838at2"/>
<dbReference type="PANTHER" id="PTHR39323">
    <property type="entry name" value="BLR1149 PROTEIN"/>
    <property type="match status" value="1"/>
</dbReference>
<dbReference type="PANTHER" id="PTHR39323:SF1">
    <property type="entry name" value="BLR1149 PROTEIN"/>
    <property type="match status" value="1"/>
</dbReference>
<keyword evidence="3" id="KW-0436">Ligase</keyword>
<dbReference type="InterPro" id="IPR029052">
    <property type="entry name" value="Metallo-depent_PP-like"/>
</dbReference>
<evidence type="ECO:0000313" key="2">
    <source>
        <dbReference type="Proteomes" id="UP000675920"/>
    </source>
</evidence>
<dbReference type="AlphaFoldDB" id="A0A8B6XBK1"/>
<evidence type="ECO:0000313" key="3">
    <source>
        <dbReference type="RefSeq" id="WP_084545202.1"/>
    </source>
</evidence>
<dbReference type="InterPro" id="IPR026336">
    <property type="entry name" value="PdeM-like"/>
</dbReference>
<keyword evidence="3" id="KW-0540">Nuclease</keyword>
<dbReference type="InterPro" id="IPR004843">
    <property type="entry name" value="Calcineurin-like_PHP"/>
</dbReference>
<dbReference type="Pfam" id="PF00149">
    <property type="entry name" value="Metallophos"/>
    <property type="match status" value="1"/>
</dbReference>
<proteinExistence type="predicted"/>
<organism evidence="2 3">
    <name type="scientific">Derxia gummosa DSM 723</name>
    <dbReference type="NCBI Taxonomy" id="1121388"/>
    <lineage>
        <taxon>Bacteria</taxon>
        <taxon>Pseudomonadati</taxon>
        <taxon>Pseudomonadota</taxon>
        <taxon>Betaproteobacteria</taxon>
        <taxon>Burkholderiales</taxon>
        <taxon>Alcaligenaceae</taxon>
        <taxon>Derxia</taxon>
    </lineage>
</organism>
<dbReference type="SUPFAM" id="SSF56300">
    <property type="entry name" value="Metallo-dependent phosphatases"/>
    <property type="match status" value="1"/>
</dbReference>
<dbReference type="GO" id="GO:0004519">
    <property type="term" value="F:endonuclease activity"/>
    <property type="evidence" value="ECO:0007669"/>
    <property type="project" value="UniProtKB-KW"/>
</dbReference>
<name>A0A8B6XBK1_9BURK</name>
<keyword evidence="2" id="KW-1185">Reference proteome</keyword>
<dbReference type="Gene3D" id="3.60.21.10">
    <property type="match status" value="1"/>
</dbReference>
<evidence type="ECO:0000259" key="1">
    <source>
        <dbReference type="Pfam" id="PF00149"/>
    </source>
</evidence>
<reference evidence="3" key="2">
    <citation type="submission" date="2025-08" db="UniProtKB">
        <authorList>
            <consortium name="RefSeq"/>
        </authorList>
    </citation>
    <scope>IDENTIFICATION</scope>
</reference>
<dbReference type="GO" id="GO:0016874">
    <property type="term" value="F:ligase activity"/>
    <property type="evidence" value="ECO:0007669"/>
    <property type="project" value="UniProtKB-KW"/>
</dbReference>
<dbReference type="Proteomes" id="UP000675920">
    <property type="component" value="Unplaced"/>
</dbReference>
<sequence length="278" mass="29806">MKFKLHSEDIFLAPERALDWLRRRTLLVADAHFGKAASYRAKGMPVPEGTTADNLRRLDAAIDRHGAERVIFLGDFMHDAHAHNPRTLAALRDWRARRRQLALVLVGGNHDAKAGALPVDLGIDERPEGWREEGFAFCHHPCEIDGAYVLAGHLHPAWRLATRREGLRLPCFHFGARTGVLPAFGDFTGGMMVDAAPGDAICVVTPERVFAVPRAAAGDAAVQAAGAACMAALAPSVAPALGTSAQAQAAARVHAAKARKGEPETLNLLDGTPAYGRD</sequence>
<dbReference type="GO" id="GO:0016787">
    <property type="term" value="F:hydrolase activity"/>
    <property type="evidence" value="ECO:0007669"/>
    <property type="project" value="InterPro"/>
</dbReference>
<keyword evidence="3" id="KW-0378">Hydrolase</keyword>
<dbReference type="NCBIfam" id="TIGR04123">
    <property type="entry name" value="P_estr_lig_assc"/>
    <property type="match status" value="1"/>
</dbReference>
<protein>
    <submittedName>
        <fullName evidence="3">Ligase-associated DNA damage response endonuclease PdeM</fullName>
        <ecNumber evidence="3">3.1.-.-</ecNumber>
    </submittedName>
</protein>
<accession>A0A8B6XBK1</accession>
<gene>
    <name evidence="3" type="primary">pdeM</name>
</gene>
<dbReference type="RefSeq" id="WP_084545202.1">
    <property type="nucleotide sequence ID" value="NZ_AXWS01000015.1"/>
</dbReference>
<reference evidence="3" key="1">
    <citation type="journal article" date="2015" name="PLoS ONE">
        <title>Identification and characterization of a novel phosphodiesterase from the metagenome of an Indian coalbed.</title>
        <authorList>
            <person name="Singh D.N."/>
            <person name="Gupta A."/>
            <person name="Singh V.S."/>
            <person name="Mishra R."/>
            <person name="Kateriya S."/>
            <person name="Tripathi A.K."/>
        </authorList>
    </citation>
    <scope>NUCLEOTIDE SEQUENCE</scope>
</reference>